<dbReference type="STRING" id="1265846.PROCOU_10938"/>
<name>A0A4R6ZHJ3_9LIST</name>
<dbReference type="AlphaFoldDB" id="A0A4R6ZHJ3"/>
<dbReference type="RefSeq" id="WP_051994322.1">
    <property type="nucleotide sequence ID" value="NZ_SNZK01000011.1"/>
</dbReference>
<accession>A0A4R6ZHJ3</accession>
<dbReference type="InterPro" id="IPR029058">
    <property type="entry name" value="AB_hydrolase_fold"/>
</dbReference>
<dbReference type="GO" id="GO:0016787">
    <property type="term" value="F:hydrolase activity"/>
    <property type="evidence" value="ECO:0007669"/>
    <property type="project" value="UniProtKB-KW"/>
</dbReference>
<dbReference type="Pfam" id="PF06028">
    <property type="entry name" value="DUF915"/>
    <property type="match status" value="1"/>
</dbReference>
<comment type="caution">
    <text evidence="1">The sequence shown here is derived from an EMBL/GenBank/DDBJ whole genome shotgun (WGS) entry which is preliminary data.</text>
</comment>
<dbReference type="Proteomes" id="UP000295558">
    <property type="component" value="Unassembled WGS sequence"/>
</dbReference>
<proteinExistence type="predicted"/>
<evidence type="ECO:0000313" key="1">
    <source>
        <dbReference type="EMBL" id="TDR51767.1"/>
    </source>
</evidence>
<dbReference type="Gene3D" id="3.40.50.1820">
    <property type="entry name" value="alpha/beta hydrolase"/>
    <property type="match status" value="1"/>
</dbReference>
<dbReference type="EMBL" id="SNZK01000011">
    <property type="protein sequence ID" value="TDR51767.1"/>
    <property type="molecule type" value="Genomic_DNA"/>
</dbReference>
<evidence type="ECO:0000313" key="2">
    <source>
        <dbReference type="Proteomes" id="UP000295558"/>
    </source>
</evidence>
<protein>
    <submittedName>
        <fullName evidence="1">Putative alpha/beta hydrolase family protein</fullName>
    </submittedName>
</protein>
<sequence length="273" mass="29791">MWRKLALFGGCFFLAVAVFGSIRAYSAKVKDVDLSKTTPILLVHGTHGTANSFNGMIARIMSTYGKSTDRVIVLVQKDGTLEYQGTLSSKPQNPFIQVVFENNDAPIDQEAEWIDTVMKDLQKRYNVTQYNAIGHSNGGLALTTYAEKLVDDAAPRMEKMVVIGTPFNDLDTDYNAATTDFMDVKKRTTELQTYIEENGNLDANLKVLSIAGDLDGDSVSDGVVPVQSALASRLIFDDAVADYSEQVVTGGGAQHSDLHENTTVDAIVAEFVY</sequence>
<gene>
    <name evidence="1" type="ORF">DFP96_11173</name>
</gene>
<organism evidence="1 2">
    <name type="scientific">Listeria rocourtiae</name>
    <dbReference type="NCBI Taxonomy" id="647910"/>
    <lineage>
        <taxon>Bacteria</taxon>
        <taxon>Bacillati</taxon>
        <taxon>Bacillota</taxon>
        <taxon>Bacilli</taxon>
        <taxon>Bacillales</taxon>
        <taxon>Listeriaceae</taxon>
        <taxon>Listeria</taxon>
    </lineage>
</organism>
<dbReference type="InterPro" id="IPR010315">
    <property type="entry name" value="DUF915_hydro-like"/>
</dbReference>
<keyword evidence="1" id="KW-0378">Hydrolase</keyword>
<reference evidence="1 2" key="1">
    <citation type="submission" date="2019-03" db="EMBL/GenBank/DDBJ databases">
        <title>Genomic Encyclopedia of Type Strains, Phase III (KMG-III): the genomes of soil and plant-associated and newly described type strains.</title>
        <authorList>
            <person name="Whitman W."/>
        </authorList>
    </citation>
    <scope>NUCLEOTIDE SEQUENCE [LARGE SCALE GENOMIC DNA]</scope>
    <source>
        <strain evidence="1 2">CECT 7972</strain>
    </source>
</reference>
<keyword evidence="2" id="KW-1185">Reference proteome</keyword>
<dbReference type="SUPFAM" id="SSF53474">
    <property type="entry name" value="alpha/beta-Hydrolases"/>
    <property type="match status" value="1"/>
</dbReference>